<dbReference type="EMBL" id="FNNH01000007">
    <property type="protein sequence ID" value="SDW30649.1"/>
    <property type="molecule type" value="Genomic_DNA"/>
</dbReference>
<dbReference type="Proteomes" id="UP000183454">
    <property type="component" value="Unassembled WGS sequence"/>
</dbReference>
<accession>A0A1H2SHX4</accession>
<sequence length="67" mass="7923">MVMACQLIENTSFVKFRLGYFKVFKCNIKYSYSTNYNQPAYTSQQPTMYEYTEAVKYASIATQKFNE</sequence>
<proteinExistence type="predicted"/>
<dbReference type="AlphaFoldDB" id="A0A1H2SHX4"/>
<protein>
    <submittedName>
        <fullName evidence="1">Uncharacterized protein</fullName>
    </submittedName>
</protein>
<gene>
    <name evidence="1" type="ORF">SAMN05421882_100743</name>
</gene>
<evidence type="ECO:0000313" key="2">
    <source>
        <dbReference type="Proteomes" id="UP000183454"/>
    </source>
</evidence>
<organism evidence="1 2">
    <name type="scientific">Nitrosomonas communis</name>
    <dbReference type="NCBI Taxonomy" id="44574"/>
    <lineage>
        <taxon>Bacteria</taxon>
        <taxon>Pseudomonadati</taxon>
        <taxon>Pseudomonadota</taxon>
        <taxon>Betaproteobacteria</taxon>
        <taxon>Nitrosomonadales</taxon>
        <taxon>Nitrosomonadaceae</taxon>
        <taxon>Nitrosomonas</taxon>
    </lineage>
</organism>
<name>A0A1H2SHX4_9PROT</name>
<reference evidence="1 2" key="1">
    <citation type="submission" date="2016-10" db="EMBL/GenBank/DDBJ databases">
        <authorList>
            <person name="de Groot N.N."/>
        </authorList>
    </citation>
    <scope>NUCLEOTIDE SEQUENCE [LARGE SCALE GENOMIC DNA]</scope>
    <source>
        <strain evidence="1 2">Nm110</strain>
    </source>
</reference>
<evidence type="ECO:0000313" key="1">
    <source>
        <dbReference type="EMBL" id="SDW30649.1"/>
    </source>
</evidence>